<dbReference type="AlphaFoldDB" id="A0A7R9D2K4"/>
<gene>
    <name evidence="4" type="ORF">TCEB3V08_LOCUS8614</name>
</gene>
<organism evidence="4">
    <name type="scientific">Timema cristinae</name>
    <name type="common">Walking stick</name>
    <dbReference type="NCBI Taxonomy" id="61476"/>
    <lineage>
        <taxon>Eukaryota</taxon>
        <taxon>Metazoa</taxon>
        <taxon>Ecdysozoa</taxon>
        <taxon>Arthropoda</taxon>
        <taxon>Hexapoda</taxon>
        <taxon>Insecta</taxon>
        <taxon>Pterygota</taxon>
        <taxon>Neoptera</taxon>
        <taxon>Polyneoptera</taxon>
        <taxon>Phasmatodea</taxon>
        <taxon>Timematodea</taxon>
        <taxon>Timematoidea</taxon>
        <taxon>Timematidae</taxon>
        <taxon>Timema</taxon>
    </lineage>
</organism>
<feature type="region of interest" description="Disordered" evidence="2">
    <location>
        <begin position="59"/>
        <end position="81"/>
    </location>
</feature>
<dbReference type="Pfam" id="PF00792">
    <property type="entry name" value="PI3K_C2"/>
    <property type="match status" value="1"/>
</dbReference>
<dbReference type="SUPFAM" id="SSF49562">
    <property type="entry name" value="C2 domain (Calcium/lipid-binding domain, CaLB)"/>
    <property type="match status" value="1"/>
</dbReference>
<feature type="compositionally biased region" description="Basic and acidic residues" evidence="2">
    <location>
        <begin position="1"/>
        <end position="20"/>
    </location>
</feature>
<reference evidence="4" key="1">
    <citation type="submission" date="2020-11" db="EMBL/GenBank/DDBJ databases">
        <authorList>
            <person name="Tran Van P."/>
        </authorList>
    </citation>
    <scope>NUCLEOTIDE SEQUENCE</scope>
</reference>
<proteinExistence type="inferred from homology"/>
<feature type="region of interest" description="Disordered" evidence="2">
    <location>
        <begin position="1"/>
        <end position="37"/>
    </location>
</feature>
<feature type="compositionally biased region" description="Polar residues" evidence="2">
    <location>
        <begin position="60"/>
        <end position="72"/>
    </location>
</feature>
<dbReference type="InterPro" id="IPR002420">
    <property type="entry name" value="PI3K-type_C2_dom"/>
</dbReference>
<protein>
    <recommendedName>
        <fullName evidence="3">C2 PI3K-type domain-containing protein</fullName>
    </recommendedName>
</protein>
<dbReference type="PROSITE" id="PS51547">
    <property type="entry name" value="C2_PI3K"/>
    <property type="match status" value="1"/>
</dbReference>
<feature type="domain" description="C2 PI3K-type" evidence="3">
    <location>
        <begin position="1"/>
        <end position="184"/>
    </location>
</feature>
<dbReference type="EMBL" id="OC319894">
    <property type="protein sequence ID" value="CAD7406629.1"/>
    <property type="molecule type" value="Genomic_DNA"/>
</dbReference>
<sequence length="237" mass="26810">MDSDKDRDNDEDNGGYKDRNTGSGTETDAGTRRDAGKWQTRSLVELAYQLMEPEIYWGNPGSSEGSSFQPNNGKDEGKKRDAWGEPCDCRSLFLETRRVGLGLVRALCVKMEISGCSEELYINPLAWVNTTVYDFKNQLKTGAMTLYMWTYVEDIQTDDLLHPLGTVVSNPNVQHTTTLTLTFHRYHLERTVMYPSLETVLQFAAANSETSLDAPLVNQPNLYLEQLLSMQEKDPLH</sequence>
<name>A0A7R9D2K4_TIMCR</name>
<evidence type="ECO:0000256" key="1">
    <source>
        <dbReference type="PROSITE-ProRule" id="PRU00880"/>
    </source>
</evidence>
<accession>A0A7R9D2K4</accession>
<evidence type="ECO:0000259" key="3">
    <source>
        <dbReference type="PROSITE" id="PS51547"/>
    </source>
</evidence>
<dbReference type="InterPro" id="IPR035892">
    <property type="entry name" value="C2_domain_sf"/>
</dbReference>
<dbReference type="Gene3D" id="2.60.40.150">
    <property type="entry name" value="C2 domain"/>
    <property type="match status" value="1"/>
</dbReference>
<comment type="similarity">
    <text evidence="1">Belongs to the PI3/PI4-kinase family.</text>
</comment>
<evidence type="ECO:0000256" key="2">
    <source>
        <dbReference type="SAM" id="MobiDB-lite"/>
    </source>
</evidence>
<evidence type="ECO:0000313" key="4">
    <source>
        <dbReference type="EMBL" id="CAD7406629.1"/>
    </source>
</evidence>